<dbReference type="Pfam" id="PF02626">
    <property type="entry name" value="CT_A_B"/>
    <property type="match status" value="1"/>
</dbReference>
<evidence type="ECO:0000256" key="3">
    <source>
        <dbReference type="ARBA" id="ARBA00022840"/>
    </source>
</evidence>
<keyword evidence="3" id="KW-0067">ATP-binding</keyword>
<dbReference type="Gene3D" id="2.40.100.10">
    <property type="entry name" value="Cyclophilin-like"/>
    <property type="match status" value="1"/>
</dbReference>
<dbReference type="NCBIfam" id="TIGR00724">
    <property type="entry name" value="urea_amlyse_rel"/>
    <property type="match status" value="1"/>
</dbReference>
<dbReference type="PANTHER" id="PTHR43309">
    <property type="entry name" value="5-OXOPROLINASE SUBUNIT C"/>
    <property type="match status" value="1"/>
</dbReference>
<feature type="domain" description="Carboxyltransferase" evidence="4">
    <location>
        <begin position="30"/>
        <end position="290"/>
    </location>
</feature>
<accession>A0ABY4BWU7</accession>
<organism evidence="5 6">
    <name type="scientific">Agromyces larvae</name>
    <dbReference type="NCBI Taxonomy" id="2929802"/>
    <lineage>
        <taxon>Bacteria</taxon>
        <taxon>Bacillati</taxon>
        <taxon>Actinomycetota</taxon>
        <taxon>Actinomycetes</taxon>
        <taxon>Micrococcales</taxon>
        <taxon>Microbacteriaceae</taxon>
        <taxon>Agromyces</taxon>
    </lineage>
</organism>
<dbReference type="PANTHER" id="PTHR43309:SF3">
    <property type="entry name" value="5-OXOPROLINASE SUBUNIT C"/>
    <property type="match status" value="1"/>
</dbReference>
<dbReference type="InterPro" id="IPR003778">
    <property type="entry name" value="CT_A_B"/>
</dbReference>
<keyword evidence="6" id="KW-1185">Reference proteome</keyword>
<dbReference type="RefSeq" id="WP_243553594.1">
    <property type="nucleotide sequence ID" value="NZ_CP094528.1"/>
</dbReference>
<keyword evidence="2" id="KW-0378">Hydrolase</keyword>
<dbReference type="SMART" id="SM00797">
    <property type="entry name" value="AHS2"/>
    <property type="match status" value="1"/>
</dbReference>
<dbReference type="Proteomes" id="UP000832097">
    <property type="component" value="Chromosome"/>
</dbReference>
<proteinExistence type="predicted"/>
<reference evidence="5 6" key="1">
    <citation type="submission" date="2022-03" db="EMBL/GenBank/DDBJ databases">
        <title>Mucilaginibacter sp. isolated from the gut of Protaetia brevitarsis seulensis larvae.</title>
        <authorList>
            <person name="Won M."/>
            <person name="Kim S.-J."/>
            <person name="Kwon S.-W."/>
        </authorList>
    </citation>
    <scope>NUCLEOTIDE SEQUENCE [LARGE SCALE GENOMIC DNA]</scope>
    <source>
        <strain evidence="5 6">CFWR-12</strain>
    </source>
</reference>
<evidence type="ECO:0000313" key="5">
    <source>
        <dbReference type="EMBL" id="UOE42662.1"/>
    </source>
</evidence>
<evidence type="ECO:0000259" key="4">
    <source>
        <dbReference type="SMART" id="SM00797"/>
    </source>
</evidence>
<name>A0ABY4BWU7_9MICO</name>
<dbReference type="InterPro" id="IPR029000">
    <property type="entry name" value="Cyclophilin-like_dom_sf"/>
</dbReference>
<gene>
    <name evidence="5" type="ORF">MTO99_10690</name>
</gene>
<sequence>MSAASGAAIEVLDTGPLALVEDLGRPGLAHLGVAPSGALDRGALAFGNRLVGNPAGAAGLELLGGGFRARFTAPRWFAVTGAWGAVRLDGRRIPPDAAAHADAGSTLELGAPERGLRWYLAVRGGVDEPPVLGSRSTDTLAGIGPEPVATGRMLRFGGEPEASVPAFDGAVAPPPDGAVTLALRPGPRAEWFTDASRQALFEATWRCSPAADRVGVRLDGVPLERRVDGELASEGTVPGSIQVPPSGLPVILLADRPVTGGYPVIAIVADASLDAVGQLRPGQPVRFRHA</sequence>
<protein>
    <submittedName>
        <fullName evidence="5">Biotin-dependent carboxyltransferase family protein</fullName>
    </submittedName>
</protein>
<evidence type="ECO:0000256" key="1">
    <source>
        <dbReference type="ARBA" id="ARBA00022741"/>
    </source>
</evidence>
<evidence type="ECO:0000313" key="6">
    <source>
        <dbReference type="Proteomes" id="UP000832097"/>
    </source>
</evidence>
<dbReference type="SUPFAM" id="SSF50891">
    <property type="entry name" value="Cyclophilin-like"/>
    <property type="match status" value="1"/>
</dbReference>
<keyword evidence="1" id="KW-0547">Nucleotide-binding</keyword>
<dbReference type="EMBL" id="CP094528">
    <property type="protein sequence ID" value="UOE42662.1"/>
    <property type="molecule type" value="Genomic_DNA"/>
</dbReference>
<evidence type="ECO:0000256" key="2">
    <source>
        <dbReference type="ARBA" id="ARBA00022801"/>
    </source>
</evidence>
<dbReference type="InterPro" id="IPR052708">
    <property type="entry name" value="PxpC"/>
</dbReference>